<dbReference type="PANTHER" id="PTHR43773">
    <property type="entry name" value="MAGNESIUM TRANSPORTER MGTE"/>
    <property type="match status" value="1"/>
</dbReference>
<dbReference type="SUPFAM" id="SSF54631">
    <property type="entry name" value="CBS-domain pair"/>
    <property type="match status" value="1"/>
</dbReference>
<protein>
    <recommendedName>
        <fullName evidence="9">Magnesium transporter MgtE</fullName>
    </recommendedName>
</protein>
<sequence>MKEMILELIEQGKYAEVRNKITEMNEVDIAQLLEETDKHKLLVIFRILPKDVAAGVFSYISYELQRYIVESITDSEIKNILDELFLDDTIDFLEEMPSNIVKRVLKNADETTRKLINQFLNYPENSAGSIMTIEYVDLKKEMTVKQALQHIKETGIDKETIDTCYILDDSRKLEGVISIRKLILSDESVVIKDIMDADVIYVNTHDKQEEIAALFKKYDFLSMPVVDNERRLVGIVTIDDIVDVIEQENTEDFQKMAAIQPSEKEYLKTNALVLAKHRITWLLVLMLSATFTGNIIKKFDEVLQSIVILASFIPMLMNTGGNAGSQSSALIIRGLSLGEIRARDFLKVLWKEIQVSCIVGVVLAAVNFVRIYYFEKAGFLVSATVCLTLFFTIMLAKVIGGLLPIMAKKLKLDPAIMAGPLITTVVDAVTLTIYFTIATWLLDI</sequence>
<keyword evidence="4 9" id="KW-0812">Transmembrane</keyword>
<evidence type="ECO:0000256" key="2">
    <source>
        <dbReference type="ARBA" id="ARBA00009749"/>
    </source>
</evidence>
<feature type="transmembrane region" description="Helical" evidence="9">
    <location>
        <begin position="415"/>
        <end position="442"/>
    </location>
</feature>
<keyword evidence="5 9" id="KW-0460">Magnesium</keyword>
<evidence type="ECO:0000313" key="11">
    <source>
        <dbReference type="EMBL" id="PFH03886.1"/>
    </source>
</evidence>
<evidence type="ECO:0000256" key="5">
    <source>
        <dbReference type="ARBA" id="ARBA00022842"/>
    </source>
</evidence>
<evidence type="ECO:0000313" key="12">
    <source>
        <dbReference type="Proteomes" id="UP000223596"/>
    </source>
</evidence>
<dbReference type="Pfam" id="PF03448">
    <property type="entry name" value="MgtE_N"/>
    <property type="match status" value="1"/>
</dbReference>
<dbReference type="Pfam" id="PF00571">
    <property type="entry name" value="CBS"/>
    <property type="match status" value="2"/>
</dbReference>
<dbReference type="AlphaFoldDB" id="A0AB36TKH2"/>
<dbReference type="Gene3D" id="3.10.580.10">
    <property type="entry name" value="CBS-domain"/>
    <property type="match status" value="1"/>
</dbReference>
<keyword evidence="6 9" id="KW-1133">Transmembrane helix</keyword>
<dbReference type="InterPro" id="IPR046342">
    <property type="entry name" value="CBS_dom_sf"/>
</dbReference>
<comment type="caution">
    <text evidence="9">Lacks conserved residue(s) required for the propagation of feature annotation.</text>
</comment>
<dbReference type="Proteomes" id="UP000223596">
    <property type="component" value="Unassembled WGS sequence"/>
</dbReference>
<dbReference type="InterPro" id="IPR006669">
    <property type="entry name" value="MgtE_transporter"/>
</dbReference>
<evidence type="ECO:0000256" key="9">
    <source>
        <dbReference type="RuleBase" id="RU362011"/>
    </source>
</evidence>
<dbReference type="NCBIfam" id="TIGR00400">
    <property type="entry name" value="mgtE"/>
    <property type="match status" value="1"/>
</dbReference>
<dbReference type="CDD" id="cd04606">
    <property type="entry name" value="CBS_pair_Mg_transporter"/>
    <property type="match status" value="1"/>
</dbReference>
<dbReference type="InterPro" id="IPR038076">
    <property type="entry name" value="MgtE_N_sf"/>
</dbReference>
<organism evidence="11 12">
    <name type="scientific">Acetivibrio thermocellus AD2</name>
    <dbReference type="NCBI Taxonomy" id="1138384"/>
    <lineage>
        <taxon>Bacteria</taxon>
        <taxon>Bacillati</taxon>
        <taxon>Bacillota</taxon>
        <taxon>Clostridia</taxon>
        <taxon>Eubacteriales</taxon>
        <taxon>Oscillospiraceae</taxon>
        <taxon>Acetivibrio</taxon>
    </lineage>
</organism>
<dbReference type="PANTHER" id="PTHR43773:SF1">
    <property type="entry name" value="MAGNESIUM TRANSPORTER MGTE"/>
    <property type="match status" value="1"/>
</dbReference>
<dbReference type="SMART" id="SM00924">
    <property type="entry name" value="MgtE_N"/>
    <property type="match status" value="1"/>
</dbReference>
<evidence type="ECO:0000256" key="4">
    <source>
        <dbReference type="ARBA" id="ARBA00022692"/>
    </source>
</evidence>
<keyword evidence="9" id="KW-0479">Metal-binding</keyword>
<dbReference type="GO" id="GO:0005886">
    <property type="term" value="C:plasma membrane"/>
    <property type="evidence" value="ECO:0007669"/>
    <property type="project" value="UniProtKB-SubCell"/>
</dbReference>
<feature type="domain" description="CBS" evidence="10">
    <location>
        <begin position="195"/>
        <end position="251"/>
    </location>
</feature>
<dbReference type="SUPFAM" id="SSF161093">
    <property type="entry name" value="MgtE membrane domain-like"/>
    <property type="match status" value="1"/>
</dbReference>
<dbReference type="InterPro" id="IPR000644">
    <property type="entry name" value="CBS_dom"/>
</dbReference>
<dbReference type="GO" id="GO:0046872">
    <property type="term" value="F:metal ion binding"/>
    <property type="evidence" value="ECO:0007669"/>
    <property type="project" value="UniProtKB-KW"/>
</dbReference>
<dbReference type="EMBL" id="PDBW01000001">
    <property type="protein sequence ID" value="PFH03886.1"/>
    <property type="molecule type" value="Genomic_DNA"/>
</dbReference>
<evidence type="ECO:0000256" key="8">
    <source>
        <dbReference type="PROSITE-ProRule" id="PRU00703"/>
    </source>
</evidence>
<keyword evidence="9" id="KW-1003">Cell membrane</keyword>
<feature type="transmembrane region" description="Helical" evidence="9">
    <location>
        <begin position="353"/>
        <end position="373"/>
    </location>
</feature>
<comment type="subcellular location">
    <subcellularLocation>
        <location evidence="9">Cell membrane</location>
        <topology evidence="9">Multi-pass membrane protein</topology>
    </subcellularLocation>
    <subcellularLocation>
        <location evidence="1">Membrane</location>
        <topology evidence="1">Multi-pass membrane protein</topology>
    </subcellularLocation>
</comment>
<evidence type="ECO:0000256" key="3">
    <source>
        <dbReference type="ARBA" id="ARBA00022448"/>
    </source>
</evidence>
<dbReference type="SUPFAM" id="SSF158791">
    <property type="entry name" value="MgtE N-terminal domain-like"/>
    <property type="match status" value="1"/>
</dbReference>
<gene>
    <name evidence="11" type="ORF">M972_112705</name>
</gene>
<keyword evidence="7 9" id="KW-0472">Membrane</keyword>
<dbReference type="InterPro" id="IPR006667">
    <property type="entry name" value="SLC41_membr_dom"/>
</dbReference>
<evidence type="ECO:0000256" key="6">
    <source>
        <dbReference type="ARBA" id="ARBA00022989"/>
    </source>
</evidence>
<evidence type="ECO:0000259" key="10">
    <source>
        <dbReference type="PROSITE" id="PS51371"/>
    </source>
</evidence>
<feature type="transmembrane region" description="Helical" evidence="9">
    <location>
        <begin position="379"/>
        <end position="403"/>
    </location>
</feature>
<comment type="function">
    <text evidence="9">Acts as a magnesium transporter.</text>
</comment>
<dbReference type="InterPro" id="IPR006668">
    <property type="entry name" value="Mg_transptr_MgtE_intracell_dom"/>
</dbReference>
<evidence type="ECO:0000256" key="7">
    <source>
        <dbReference type="ARBA" id="ARBA00023136"/>
    </source>
</evidence>
<dbReference type="SMART" id="SM00116">
    <property type="entry name" value="CBS"/>
    <property type="match status" value="1"/>
</dbReference>
<name>A0AB36TKH2_ACETH</name>
<dbReference type="GeneID" id="35805749"/>
<comment type="similarity">
    <text evidence="2 9">Belongs to the SLC41A transporter family.</text>
</comment>
<reference evidence="11 12" key="1">
    <citation type="submission" date="2017-09" db="EMBL/GenBank/DDBJ databases">
        <title>Evaluation of Pacific Biosciences Sequencing Technology to Finishing C. thermocellum Genome Sequences.</title>
        <authorList>
            <person name="Brown S."/>
        </authorList>
    </citation>
    <scope>NUCLEOTIDE SEQUENCE [LARGE SCALE GENOMIC DNA]</scope>
    <source>
        <strain evidence="11 12">AD2</strain>
    </source>
</reference>
<dbReference type="RefSeq" id="WP_003518452.1">
    <property type="nucleotide sequence ID" value="NZ_CP013828.1"/>
</dbReference>
<dbReference type="Pfam" id="PF01769">
    <property type="entry name" value="MgtE"/>
    <property type="match status" value="1"/>
</dbReference>
<proteinExistence type="inferred from homology"/>
<accession>A0AB36TKH2</accession>
<evidence type="ECO:0000256" key="1">
    <source>
        <dbReference type="ARBA" id="ARBA00004141"/>
    </source>
</evidence>
<dbReference type="Gene3D" id="1.10.357.20">
    <property type="entry name" value="SLC41 divalent cation transporters, integral membrane domain"/>
    <property type="match status" value="1"/>
</dbReference>
<comment type="caution">
    <text evidence="11">The sequence shown here is derived from an EMBL/GenBank/DDBJ whole genome shotgun (WGS) entry which is preliminary data.</text>
</comment>
<dbReference type="PROSITE" id="PS51371">
    <property type="entry name" value="CBS"/>
    <property type="match status" value="1"/>
</dbReference>
<dbReference type="InterPro" id="IPR036739">
    <property type="entry name" value="SLC41_membr_dom_sf"/>
</dbReference>
<keyword evidence="8" id="KW-0129">CBS domain</keyword>
<comment type="subunit">
    <text evidence="9">Homodimer.</text>
</comment>
<dbReference type="GO" id="GO:0015095">
    <property type="term" value="F:magnesium ion transmembrane transporter activity"/>
    <property type="evidence" value="ECO:0007669"/>
    <property type="project" value="UniProtKB-UniRule"/>
</dbReference>
<keyword evidence="3 9" id="KW-0813">Transport</keyword>
<dbReference type="Gene3D" id="1.25.60.10">
    <property type="entry name" value="MgtE N-terminal domain-like"/>
    <property type="match status" value="1"/>
</dbReference>